<dbReference type="Proteomes" id="UP001196413">
    <property type="component" value="Unassembled WGS sequence"/>
</dbReference>
<feature type="compositionally biased region" description="Basic and acidic residues" evidence="1">
    <location>
        <begin position="1"/>
        <end position="22"/>
    </location>
</feature>
<organism evidence="2 3">
    <name type="scientific">Parelaphostrongylus tenuis</name>
    <name type="common">Meningeal worm</name>
    <dbReference type="NCBI Taxonomy" id="148309"/>
    <lineage>
        <taxon>Eukaryota</taxon>
        <taxon>Metazoa</taxon>
        <taxon>Ecdysozoa</taxon>
        <taxon>Nematoda</taxon>
        <taxon>Chromadorea</taxon>
        <taxon>Rhabditida</taxon>
        <taxon>Rhabditina</taxon>
        <taxon>Rhabditomorpha</taxon>
        <taxon>Strongyloidea</taxon>
        <taxon>Metastrongylidae</taxon>
        <taxon>Parelaphostrongylus</taxon>
    </lineage>
</organism>
<name>A0AAD5R6T8_PARTN</name>
<sequence>MRNNMEKSTEPAKLKENGDKKNTKQQGKCRSISYPSTCLCEYFGRNKYHEPMTCQKVLDSIAAIYSPPTVVA</sequence>
<comment type="caution">
    <text evidence="2">The sequence shown here is derived from an EMBL/GenBank/DDBJ whole genome shotgun (WGS) entry which is preliminary data.</text>
</comment>
<protein>
    <submittedName>
        <fullName evidence="2">Uncharacterized protein</fullName>
    </submittedName>
</protein>
<reference evidence="2" key="1">
    <citation type="submission" date="2021-06" db="EMBL/GenBank/DDBJ databases">
        <title>Parelaphostrongylus tenuis whole genome reference sequence.</title>
        <authorList>
            <person name="Garwood T.J."/>
            <person name="Larsen P.A."/>
            <person name="Fountain-Jones N.M."/>
            <person name="Garbe J.R."/>
            <person name="Macchietto M.G."/>
            <person name="Kania S.A."/>
            <person name="Gerhold R.W."/>
            <person name="Richards J.E."/>
            <person name="Wolf T.M."/>
        </authorList>
    </citation>
    <scope>NUCLEOTIDE SEQUENCE</scope>
    <source>
        <strain evidence="2">MNPRO001-30</strain>
        <tissue evidence="2">Meninges</tissue>
    </source>
</reference>
<evidence type="ECO:0000256" key="1">
    <source>
        <dbReference type="SAM" id="MobiDB-lite"/>
    </source>
</evidence>
<gene>
    <name evidence="2" type="ORF">KIN20_032496</name>
</gene>
<evidence type="ECO:0000313" key="3">
    <source>
        <dbReference type="Proteomes" id="UP001196413"/>
    </source>
</evidence>
<proteinExistence type="predicted"/>
<feature type="region of interest" description="Disordered" evidence="1">
    <location>
        <begin position="1"/>
        <end position="29"/>
    </location>
</feature>
<accession>A0AAD5R6T8</accession>
<dbReference type="AlphaFoldDB" id="A0AAD5R6T8"/>
<evidence type="ECO:0000313" key="2">
    <source>
        <dbReference type="EMBL" id="KAJ1370707.1"/>
    </source>
</evidence>
<keyword evidence="3" id="KW-1185">Reference proteome</keyword>
<dbReference type="EMBL" id="JAHQIW010006838">
    <property type="protein sequence ID" value="KAJ1370707.1"/>
    <property type="molecule type" value="Genomic_DNA"/>
</dbReference>